<reference evidence="2" key="2">
    <citation type="submission" date="2015-07" db="EMBL/GenBank/DDBJ databases">
        <authorList>
            <person name="Noorani M."/>
        </authorList>
    </citation>
    <scope>NUCLEOTIDE SEQUENCE</scope>
    <source>
        <strain evidence="2">Yugu1</strain>
    </source>
</reference>
<dbReference type="EMBL" id="CM003532">
    <property type="protein sequence ID" value="RCV25957.1"/>
    <property type="molecule type" value="Genomic_DNA"/>
</dbReference>
<keyword evidence="1" id="KW-0175">Coiled coil</keyword>
<feature type="coiled-coil region" evidence="1">
    <location>
        <begin position="143"/>
        <end position="170"/>
    </location>
</feature>
<protein>
    <submittedName>
        <fullName evidence="2">Uncharacterized protein</fullName>
    </submittedName>
</protein>
<reference evidence="2" key="1">
    <citation type="journal article" date="2012" name="Nat. Biotechnol.">
        <title>Reference genome sequence of the model plant Setaria.</title>
        <authorList>
            <person name="Bennetzen J.L."/>
            <person name="Schmutz J."/>
            <person name="Wang H."/>
            <person name="Percifield R."/>
            <person name="Hawkins J."/>
            <person name="Pontaroli A.C."/>
            <person name="Estep M."/>
            <person name="Feng L."/>
            <person name="Vaughn J.N."/>
            <person name="Grimwood J."/>
            <person name="Jenkins J."/>
            <person name="Barry K."/>
            <person name="Lindquist E."/>
            <person name="Hellsten U."/>
            <person name="Deshpande S."/>
            <person name="Wang X."/>
            <person name="Wu X."/>
            <person name="Mitros T."/>
            <person name="Triplett J."/>
            <person name="Yang X."/>
            <person name="Ye C.Y."/>
            <person name="Mauro-Herrera M."/>
            <person name="Wang L."/>
            <person name="Li P."/>
            <person name="Sharma M."/>
            <person name="Sharma R."/>
            <person name="Ronald P.C."/>
            <person name="Panaud O."/>
            <person name="Kellogg E.A."/>
            <person name="Brutnell T.P."/>
            <person name="Doust A.N."/>
            <person name="Tuskan G.A."/>
            <person name="Rokhsar D."/>
            <person name="Devos K.M."/>
        </authorList>
    </citation>
    <scope>NUCLEOTIDE SEQUENCE [LARGE SCALE GENOMIC DNA]</scope>
    <source>
        <strain evidence="2">Yugu1</strain>
    </source>
</reference>
<evidence type="ECO:0000256" key="1">
    <source>
        <dbReference type="SAM" id="Coils"/>
    </source>
</evidence>
<dbReference type="AlphaFoldDB" id="A0A368R6Z3"/>
<proteinExistence type="predicted"/>
<dbReference type="OrthoDB" id="675750at2759"/>
<accession>A0A368R6Z3</accession>
<organism evidence="2">
    <name type="scientific">Setaria italica</name>
    <name type="common">Foxtail millet</name>
    <name type="synonym">Panicum italicum</name>
    <dbReference type="NCBI Taxonomy" id="4555"/>
    <lineage>
        <taxon>Eukaryota</taxon>
        <taxon>Viridiplantae</taxon>
        <taxon>Streptophyta</taxon>
        <taxon>Embryophyta</taxon>
        <taxon>Tracheophyta</taxon>
        <taxon>Spermatophyta</taxon>
        <taxon>Magnoliopsida</taxon>
        <taxon>Liliopsida</taxon>
        <taxon>Poales</taxon>
        <taxon>Poaceae</taxon>
        <taxon>PACMAD clade</taxon>
        <taxon>Panicoideae</taxon>
        <taxon>Panicodae</taxon>
        <taxon>Paniceae</taxon>
        <taxon>Cenchrinae</taxon>
        <taxon>Setaria</taxon>
    </lineage>
</organism>
<evidence type="ECO:0000313" key="2">
    <source>
        <dbReference type="EMBL" id="RCV25957.1"/>
    </source>
</evidence>
<sequence length="201" mass="23154">MPLKNTDGIKVNTHAGIRGIRVMNPELMDCNKCIARHKLDRAFDAMLRGWMEECSREIDRVDLLISTVKEKLSTPDASLPHCGPPENERNQGIYQYLQTSRFGEHPTHDEPAVRFQAPYGSAEERARAIQRDRDSQRAWWKLNLQFLEAKKVLEEKARELERRVNSILDKSLKSRSLLGAGYADYRFEHTTTTRNSAGRCI</sequence>
<gene>
    <name evidence="2" type="ORF">SETIT_5G206600v2</name>
</gene>
<name>A0A368R6Z3_SETIT</name>